<dbReference type="EMBL" id="JAQNSI010000027">
    <property type="protein sequence ID" value="MDC1899157.1"/>
    <property type="molecule type" value="Genomic_DNA"/>
</dbReference>
<accession>A0AAW6GW70</accession>
<comment type="caution">
    <text evidence="1">The sequence shown here is derived from an EMBL/GenBank/DDBJ whole genome shotgun (WGS) entry which is preliminary data.</text>
</comment>
<gene>
    <name evidence="1" type="ORF">POZ10_00780</name>
</gene>
<sequence length="24" mass="3010">IELMLVCKKVMVLTQEYERKWLQK</sequence>
<organism evidence="1 2">
    <name type="scientific">Bacteroides uniformis</name>
    <dbReference type="NCBI Taxonomy" id="820"/>
    <lineage>
        <taxon>Bacteria</taxon>
        <taxon>Pseudomonadati</taxon>
        <taxon>Bacteroidota</taxon>
        <taxon>Bacteroidia</taxon>
        <taxon>Bacteroidales</taxon>
        <taxon>Bacteroidaceae</taxon>
        <taxon>Bacteroides</taxon>
    </lineage>
</organism>
<feature type="non-terminal residue" evidence="1">
    <location>
        <position position="1"/>
    </location>
</feature>
<reference evidence="1" key="1">
    <citation type="submission" date="2022-10" db="EMBL/GenBank/DDBJ databases">
        <title>Human gut microbiome strain richness.</title>
        <authorList>
            <person name="Chen-Liaw A."/>
        </authorList>
    </citation>
    <scope>NUCLEOTIDE SEQUENCE</scope>
    <source>
        <strain evidence="1">1001713st1_F9_1001713B170221_170320</strain>
    </source>
</reference>
<proteinExistence type="predicted"/>
<name>A0AAW6GW70_BACUN</name>
<evidence type="ECO:0000313" key="2">
    <source>
        <dbReference type="Proteomes" id="UP001222603"/>
    </source>
</evidence>
<dbReference type="Proteomes" id="UP001222603">
    <property type="component" value="Unassembled WGS sequence"/>
</dbReference>
<dbReference type="AlphaFoldDB" id="A0AAW6GW70"/>
<evidence type="ECO:0000313" key="1">
    <source>
        <dbReference type="EMBL" id="MDC1899157.1"/>
    </source>
</evidence>
<protein>
    <submittedName>
        <fullName evidence="1">MobA protein</fullName>
    </submittedName>
</protein>